<dbReference type="SMART" id="SM00231">
    <property type="entry name" value="FA58C"/>
    <property type="match status" value="1"/>
</dbReference>
<gene>
    <name evidence="8" type="primary">EDIL3</name>
    <name evidence="8" type="ORF">BLAG_LOCUS19754</name>
</gene>
<keyword evidence="5" id="KW-0472">Membrane</keyword>
<dbReference type="PANTHER" id="PTHR46806:SF5">
    <property type="entry name" value="F5_8 TYPE C DOMAIN-CONTAINING PROTEIN"/>
    <property type="match status" value="1"/>
</dbReference>
<dbReference type="PROSITE" id="PS01286">
    <property type="entry name" value="FA58C_2"/>
    <property type="match status" value="1"/>
</dbReference>
<sequence length="188" mass="20841">MLPLGMANGHIEDNQISASSDVGGYEAYKGRLNGPRAWQAAMTDTNQWLQVNFNTRTIITGIQTQGLWGGHVKSYRLLFGDTEDALTVYKEVGSNSGKVFHANSDGATVVTNDIDMPIIASIVRVNPQDFAGSTIIRLRMELLGCEDFRVDPTCNHNACWYNDWPIDIPFHIPGNHNSERVNAVTNYI</sequence>
<dbReference type="InterPro" id="IPR008979">
    <property type="entry name" value="Galactose-bd-like_sf"/>
</dbReference>
<dbReference type="InterPro" id="IPR000421">
    <property type="entry name" value="FA58C"/>
</dbReference>
<keyword evidence="3" id="KW-0964">Secreted</keyword>
<dbReference type="GO" id="GO:0005886">
    <property type="term" value="C:plasma membrane"/>
    <property type="evidence" value="ECO:0007669"/>
    <property type="project" value="TreeGrafter"/>
</dbReference>
<proteinExistence type="predicted"/>
<evidence type="ECO:0000313" key="9">
    <source>
        <dbReference type="Proteomes" id="UP000838412"/>
    </source>
</evidence>
<dbReference type="GO" id="GO:0038023">
    <property type="term" value="F:signaling receptor activity"/>
    <property type="evidence" value="ECO:0007669"/>
    <property type="project" value="TreeGrafter"/>
</dbReference>
<evidence type="ECO:0000256" key="6">
    <source>
        <dbReference type="ARBA" id="ARBA00023157"/>
    </source>
</evidence>
<name>A0A8K0A3N3_BRALA</name>
<evidence type="ECO:0000313" key="8">
    <source>
        <dbReference type="EMBL" id="CAH1265976.1"/>
    </source>
</evidence>
<evidence type="ECO:0000256" key="4">
    <source>
        <dbReference type="ARBA" id="ARBA00022889"/>
    </source>
</evidence>
<evidence type="ECO:0000256" key="2">
    <source>
        <dbReference type="ARBA" id="ARBA00004613"/>
    </source>
</evidence>
<dbReference type="PROSITE" id="PS50022">
    <property type="entry name" value="FA58C_3"/>
    <property type="match status" value="1"/>
</dbReference>
<evidence type="ECO:0000256" key="3">
    <source>
        <dbReference type="ARBA" id="ARBA00022525"/>
    </source>
</evidence>
<dbReference type="GO" id="GO:0007155">
    <property type="term" value="P:cell adhesion"/>
    <property type="evidence" value="ECO:0007669"/>
    <property type="project" value="UniProtKB-KW"/>
</dbReference>
<feature type="domain" description="F5/8 type C" evidence="7">
    <location>
        <begin position="1"/>
        <end position="145"/>
    </location>
</feature>
<organism evidence="8 9">
    <name type="scientific">Branchiostoma lanceolatum</name>
    <name type="common">Common lancelet</name>
    <name type="synonym">Amphioxus lanceolatum</name>
    <dbReference type="NCBI Taxonomy" id="7740"/>
    <lineage>
        <taxon>Eukaryota</taxon>
        <taxon>Metazoa</taxon>
        <taxon>Chordata</taxon>
        <taxon>Cephalochordata</taxon>
        <taxon>Leptocardii</taxon>
        <taxon>Amphioxiformes</taxon>
        <taxon>Branchiostomatidae</taxon>
        <taxon>Branchiostoma</taxon>
    </lineage>
</organism>
<dbReference type="AlphaFoldDB" id="A0A8K0A3N3"/>
<keyword evidence="4" id="KW-0130">Cell adhesion</keyword>
<dbReference type="Pfam" id="PF00754">
    <property type="entry name" value="F5_F8_type_C"/>
    <property type="match status" value="1"/>
</dbReference>
<dbReference type="Proteomes" id="UP000838412">
    <property type="component" value="Chromosome 5"/>
</dbReference>
<dbReference type="InterPro" id="IPR050633">
    <property type="entry name" value="Neuropilin_MCO_CoagFactor"/>
</dbReference>
<evidence type="ECO:0000256" key="1">
    <source>
        <dbReference type="ARBA" id="ARBA00004184"/>
    </source>
</evidence>
<keyword evidence="9" id="KW-1185">Reference proteome</keyword>
<accession>A0A8K0A3N3</accession>
<dbReference type="SUPFAM" id="SSF49785">
    <property type="entry name" value="Galactose-binding domain-like"/>
    <property type="match status" value="1"/>
</dbReference>
<evidence type="ECO:0000256" key="5">
    <source>
        <dbReference type="ARBA" id="ARBA00023136"/>
    </source>
</evidence>
<keyword evidence="6" id="KW-1015">Disulfide bond</keyword>
<protein>
    <submittedName>
        <fullName evidence="8">EDIL3 protein</fullName>
    </submittedName>
</protein>
<evidence type="ECO:0000259" key="7">
    <source>
        <dbReference type="PROSITE" id="PS50022"/>
    </source>
</evidence>
<dbReference type="GO" id="GO:0012505">
    <property type="term" value="C:endomembrane system"/>
    <property type="evidence" value="ECO:0007669"/>
    <property type="project" value="UniProtKB-SubCell"/>
</dbReference>
<comment type="subcellular location">
    <subcellularLocation>
        <location evidence="1">Endomembrane system</location>
        <topology evidence="1">Peripheral membrane protein</topology>
    </subcellularLocation>
    <subcellularLocation>
        <location evidence="2">Secreted</location>
    </subcellularLocation>
</comment>
<dbReference type="Gene3D" id="2.60.120.260">
    <property type="entry name" value="Galactose-binding domain-like"/>
    <property type="match status" value="1"/>
</dbReference>
<dbReference type="CDD" id="cd00057">
    <property type="entry name" value="FA58C"/>
    <property type="match status" value="1"/>
</dbReference>
<dbReference type="EMBL" id="OV696690">
    <property type="protein sequence ID" value="CAH1265976.1"/>
    <property type="molecule type" value="Genomic_DNA"/>
</dbReference>
<reference evidence="8" key="1">
    <citation type="submission" date="2022-01" db="EMBL/GenBank/DDBJ databases">
        <authorList>
            <person name="Braso-Vives M."/>
        </authorList>
    </citation>
    <scope>NUCLEOTIDE SEQUENCE</scope>
</reference>
<dbReference type="OrthoDB" id="6071166at2759"/>
<dbReference type="PROSITE" id="PS01285">
    <property type="entry name" value="FA58C_1"/>
    <property type="match status" value="1"/>
</dbReference>
<dbReference type="PANTHER" id="PTHR46806">
    <property type="entry name" value="F5/8 TYPE C DOMAIN-CONTAINING PROTEIN"/>
    <property type="match status" value="1"/>
</dbReference>
<dbReference type="GO" id="GO:0005576">
    <property type="term" value="C:extracellular region"/>
    <property type="evidence" value="ECO:0007669"/>
    <property type="project" value="UniProtKB-SubCell"/>
</dbReference>